<name>A0A1G8Y8F9_9FLAO</name>
<sequence length="344" mass="40249">MNIIRLYQNFWIRNSIIIVVCLLVIFGCVYDTDPEIDETNGQFLWTFVKISRGFFPLYIAMIFSNMVLVRKLLFQKKYTLFIAFFLLYWTLYYIGIQYYYDFVHMRSETLLAVQLGKVSLLLTVIAISNGTALYFLHLWILRNISESRKAQMNIETELSFLKQQLNPHFLLNAMNNLYGESLSEPESVPDRILNLSDLLRYQIEATKKNLVPLQDEMDFVKRYLAYCSFSNERLEVHQEYIGETDGIEIPPLFFLPLVENAVKFSRETLQPQIRFEFEVSGKNLSFSIENNFLEVGSRLNGTGIGLGNLERRLEVYGLKHELVYGKENGLFTIKLQLWELHTVA</sequence>
<dbReference type="PROSITE" id="PS51257">
    <property type="entry name" value="PROKAR_LIPOPROTEIN"/>
    <property type="match status" value="1"/>
</dbReference>
<dbReference type="InterPro" id="IPR010559">
    <property type="entry name" value="Sig_transdc_His_kin_internal"/>
</dbReference>
<evidence type="ECO:0000259" key="2">
    <source>
        <dbReference type="Pfam" id="PF06580"/>
    </source>
</evidence>
<feature type="domain" description="Signal transduction histidine kinase internal region" evidence="2">
    <location>
        <begin position="157"/>
        <end position="225"/>
    </location>
</feature>
<dbReference type="PANTHER" id="PTHR34220">
    <property type="entry name" value="SENSOR HISTIDINE KINASE YPDA"/>
    <property type="match status" value="1"/>
</dbReference>
<dbReference type="PANTHER" id="PTHR34220:SF7">
    <property type="entry name" value="SENSOR HISTIDINE KINASE YPDA"/>
    <property type="match status" value="1"/>
</dbReference>
<reference evidence="3 4" key="1">
    <citation type="submission" date="2016-10" db="EMBL/GenBank/DDBJ databases">
        <authorList>
            <person name="de Groot N.N."/>
        </authorList>
    </citation>
    <scope>NUCLEOTIDE SEQUENCE [LARGE SCALE GENOMIC DNA]</scope>
    <source>
        <strain evidence="3 4">CGMCC 1.10076</strain>
    </source>
</reference>
<keyword evidence="3" id="KW-0808">Transferase</keyword>
<keyword evidence="3" id="KW-0418">Kinase</keyword>
<dbReference type="Pfam" id="PF06580">
    <property type="entry name" value="His_kinase"/>
    <property type="match status" value="1"/>
</dbReference>
<feature type="transmembrane region" description="Helical" evidence="1">
    <location>
        <begin position="80"/>
        <end position="100"/>
    </location>
</feature>
<protein>
    <submittedName>
        <fullName evidence="3">Histidine kinase</fullName>
    </submittedName>
</protein>
<organism evidence="3 4">
    <name type="scientific">Flavobacterium noncentrifugens</name>
    <dbReference type="NCBI Taxonomy" id="1128970"/>
    <lineage>
        <taxon>Bacteria</taxon>
        <taxon>Pseudomonadati</taxon>
        <taxon>Bacteroidota</taxon>
        <taxon>Flavobacteriia</taxon>
        <taxon>Flavobacteriales</taxon>
        <taxon>Flavobacteriaceae</taxon>
        <taxon>Flavobacterium</taxon>
    </lineage>
</organism>
<dbReference type="RefSeq" id="WP_091395289.1">
    <property type="nucleotide sequence ID" value="NZ_BKAI01000006.1"/>
</dbReference>
<evidence type="ECO:0000313" key="3">
    <source>
        <dbReference type="EMBL" id="SDJ99112.1"/>
    </source>
</evidence>
<keyword evidence="1" id="KW-0812">Transmembrane</keyword>
<keyword evidence="1" id="KW-1133">Transmembrane helix</keyword>
<proteinExistence type="predicted"/>
<dbReference type="Proteomes" id="UP000199580">
    <property type="component" value="Unassembled WGS sequence"/>
</dbReference>
<feature type="transmembrane region" description="Helical" evidence="1">
    <location>
        <begin position="12"/>
        <end position="30"/>
    </location>
</feature>
<dbReference type="STRING" id="1128970.SAMN04487935_2231"/>
<dbReference type="OrthoDB" id="9792992at2"/>
<dbReference type="GO" id="GO:0016020">
    <property type="term" value="C:membrane"/>
    <property type="evidence" value="ECO:0007669"/>
    <property type="project" value="InterPro"/>
</dbReference>
<evidence type="ECO:0000313" key="4">
    <source>
        <dbReference type="Proteomes" id="UP000199580"/>
    </source>
</evidence>
<dbReference type="InterPro" id="IPR036890">
    <property type="entry name" value="HATPase_C_sf"/>
</dbReference>
<feature type="transmembrane region" description="Helical" evidence="1">
    <location>
        <begin position="120"/>
        <end position="141"/>
    </location>
</feature>
<dbReference type="InterPro" id="IPR050640">
    <property type="entry name" value="Bact_2-comp_sensor_kinase"/>
</dbReference>
<gene>
    <name evidence="3" type="ORF">SAMN04487935_2231</name>
</gene>
<evidence type="ECO:0000256" key="1">
    <source>
        <dbReference type="SAM" id="Phobius"/>
    </source>
</evidence>
<keyword evidence="1" id="KW-0472">Membrane</keyword>
<accession>A0A1G8Y8F9</accession>
<dbReference type="AlphaFoldDB" id="A0A1G8Y8F9"/>
<dbReference type="SUPFAM" id="SSF55874">
    <property type="entry name" value="ATPase domain of HSP90 chaperone/DNA topoisomerase II/histidine kinase"/>
    <property type="match status" value="1"/>
</dbReference>
<dbReference type="GO" id="GO:0000155">
    <property type="term" value="F:phosphorelay sensor kinase activity"/>
    <property type="evidence" value="ECO:0007669"/>
    <property type="project" value="InterPro"/>
</dbReference>
<keyword evidence="4" id="KW-1185">Reference proteome</keyword>
<dbReference type="EMBL" id="FNEZ01000003">
    <property type="protein sequence ID" value="SDJ99112.1"/>
    <property type="molecule type" value="Genomic_DNA"/>
</dbReference>
<feature type="transmembrane region" description="Helical" evidence="1">
    <location>
        <begin position="50"/>
        <end position="68"/>
    </location>
</feature>
<dbReference type="Gene3D" id="3.30.565.10">
    <property type="entry name" value="Histidine kinase-like ATPase, C-terminal domain"/>
    <property type="match status" value="1"/>
</dbReference>